<dbReference type="RefSeq" id="WP_317994723.1">
    <property type="nucleotide sequence ID" value="NZ_AP025523.1"/>
</dbReference>
<evidence type="ECO:0000313" key="3">
    <source>
        <dbReference type="Proteomes" id="UP001317532"/>
    </source>
</evidence>
<sequence length="78" mass="8319">MRARFDFTFHTLTPDAAARAEGDATLDLLGAQGWEIRALAPLRDGTVLVALQRPRDEEMPLPDAPAISAALADPLGPP</sequence>
<reference evidence="2 3" key="1">
    <citation type="journal article" date="2022" name="ISME Commun">
        <title>Vulcanimicrobium alpinus gen. nov. sp. nov., the first cultivated representative of the candidate phylum 'Eremiobacterota', is a metabolically versatile aerobic anoxygenic phototroph.</title>
        <authorList>
            <person name="Yabe S."/>
            <person name="Muto K."/>
            <person name="Abe K."/>
            <person name="Yokota A."/>
            <person name="Staudigel H."/>
            <person name="Tebo B.M."/>
        </authorList>
    </citation>
    <scope>NUCLEOTIDE SEQUENCE [LARGE SCALE GENOMIC DNA]</scope>
    <source>
        <strain evidence="2 3">WC8-2</strain>
    </source>
</reference>
<proteinExistence type="predicted"/>
<keyword evidence="3" id="KW-1185">Reference proteome</keyword>
<accession>A0AAN2CA02</accession>
<organism evidence="2 3">
    <name type="scientific">Vulcanimicrobium alpinum</name>
    <dbReference type="NCBI Taxonomy" id="3016050"/>
    <lineage>
        <taxon>Bacteria</taxon>
        <taxon>Bacillati</taxon>
        <taxon>Vulcanimicrobiota</taxon>
        <taxon>Vulcanimicrobiia</taxon>
        <taxon>Vulcanimicrobiales</taxon>
        <taxon>Vulcanimicrobiaceae</taxon>
        <taxon>Vulcanimicrobium</taxon>
    </lineage>
</organism>
<dbReference type="AlphaFoldDB" id="A0AAN2CA02"/>
<name>A0AAN2CA02_UNVUL</name>
<evidence type="ECO:0008006" key="4">
    <source>
        <dbReference type="Google" id="ProtNLM"/>
    </source>
</evidence>
<gene>
    <name evidence="2" type="ORF">WPS_23860</name>
</gene>
<feature type="region of interest" description="Disordered" evidence="1">
    <location>
        <begin position="57"/>
        <end position="78"/>
    </location>
</feature>
<dbReference type="Proteomes" id="UP001317532">
    <property type="component" value="Chromosome"/>
</dbReference>
<protein>
    <recommendedName>
        <fullName evidence="4">DUF4177 domain-containing protein</fullName>
    </recommendedName>
</protein>
<evidence type="ECO:0000313" key="2">
    <source>
        <dbReference type="EMBL" id="BDE07110.1"/>
    </source>
</evidence>
<dbReference type="EMBL" id="AP025523">
    <property type="protein sequence ID" value="BDE07110.1"/>
    <property type="molecule type" value="Genomic_DNA"/>
</dbReference>
<dbReference type="KEGG" id="vab:WPS_23860"/>
<evidence type="ECO:0000256" key="1">
    <source>
        <dbReference type="SAM" id="MobiDB-lite"/>
    </source>
</evidence>